<organism evidence="4 5">
    <name type="scientific">Sapayoa aenigma</name>
    <name type="common">broad-billed sapayoa</name>
    <dbReference type="NCBI Taxonomy" id="239371"/>
    <lineage>
        <taxon>Eukaryota</taxon>
        <taxon>Metazoa</taxon>
        <taxon>Chordata</taxon>
        <taxon>Craniata</taxon>
        <taxon>Vertebrata</taxon>
        <taxon>Euteleostomi</taxon>
        <taxon>Archelosauria</taxon>
        <taxon>Archosauria</taxon>
        <taxon>Dinosauria</taxon>
        <taxon>Saurischia</taxon>
        <taxon>Theropoda</taxon>
        <taxon>Coelurosauria</taxon>
        <taxon>Aves</taxon>
        <taxon>Neognathae</taxon>
        <taxon>Neoaves</taxon>
        <taxon>Telluraves</taxon>
        <taxon>Australaves</taxon>
        <taxon>Passeriformes</taxon>
        <taxon>Tyrannidae</taxon>
        <taxon>Sapayoa</taxon>
    </lineage>
</organism>
<feature type="non-terminal residue" evidence="4">
    <location>
        <position position="1"/>
    </location>
</feature>
<feature type="domain" description="C2H2-type" evidence="3">
    <location>
        <begin position="22"/>
        <end position="44"/>
    </location>
</feature>
<dbReference type="PROSITE" id="PS50157">
    <property type="entry name" value="ZINC_FINGER_C2H2_2"/>
    <property type="match status" value="1"/>
</dbReference>
<dbReference type="Proteomes" id="UP000589485">
    <property type="component" value="Unassembled WGS sequence"/>
</dbReference>
<feature type="compositionally biased region" description="Pro residues" evidence="2">
    <location>
        <begin position="1"/>
        <end position="13"/>
    </location>
</feature>
<evidence type="ECO:0000259" key="3">
    <source>
        <dbReference type="PROSITE" id="PS50157"/>
    </source>
</evidence>
<protein>
    <submittedName>
        <fullName evidence="4">ZN574 protein</fullName>
    </submittedName>
</protein>
<keyword evidence="1" id="KW-0863">Zinc-finger</keyword>
<accession>A0A7K7TIY7</accession>
<dbReference type="AlphaFoldDB" id="A0A7K7TIY7"/>
<proteinExistence type="predicted"/>
<sequence length="67" mass="6847">PTPAPEFPPPEFPAPDAEPSQYQCLECGTLLVTPGQLLEHQELHIKLLGGAAGATTGNAGNADPAKA</sequence>
<evidence type="ECO:0000256" key="2">
    <source>
        <dbReference type="SAM" id="MobiDB-lite"/>
    </source>
</evidence>
<dbReference type="InterPro" id="IPR013087">
    <property type="entry name" value="Znf_C2H2_type"/>
</dbReference>
<dbReference type="EMBL" id="VZSY01009983">
    <property type="protein sequence ID" value="NXA16837.1"/>
    <property type="molecule type" value="Genomic_DNA"/>
</dbReference>
<reference evidence="4 5" key="1">
    <citation type="submission" date="2019-09" db="EMBL/GenBank/DDBJ databases">
        <title>Bird 10,000 Genomes (B10K) Project - Family phase.</title>
        <authorList>
            <person name="Zhang G."/>
        </authorList>
    </citation>
    <scope>NUCLEOTIDE SEQUENCE [LARGE SCALE GENOMIC DNA]</scope>
    <source>
        <strain evidence="4">B10K-DU-030-41</strain>
        <tissue evidence="4">Muscle</tissue>
    </source>
</reference>
<keyword evidence="1" id="KW-0862">Zinc</keyword>
<keyword evidence="1" id="KW-0479">Metal-binding</keyword>
<keyword evidence="5" id="KW-1185">Reference proteome</keyword>
<feature type="region of interest" description="Disordered" evidence="2">
    <location>
        <begin position="1"/>
        <end position="20"/>
    </location>
</feature>
<evidence type="ECO:0000313" key="5">
    <source>
        <dbReference type="Proteomes" id="UP000589485"/>
    </source>
</evidence>
<name>A0A7K7TIY7_9TYRA</name>
<evidence type="ECO:0000313" key="4">
    <source>
        <dbReference type="EMBL" id="NXA16837.1"/>
    </source>
</evidence>
<feature type="non-terminal residue" evidence="4">
    <location>
        <position position="67"/>
    </location>
</feature>
<comment type="caution">
    <text evidence="4">The sequence shown here is derived from an EMBL/GenBank/DDBJ whole genome shotgun (WGS) entry which is preliminary data.</text>
</comment>
<evidence type="ECO:0000256" key="1">
    <source>
        <dbReference type="PROSITE-ProRule" id="PRU00042"/>
    </source>
</evidence>
<gene>
    <name evidence="4" type="primary">Znf574_1</name>
    <name evidence="4" type="ORF">SAPAEN_R15582</name>
</gene>
<dbReference type="PROSITE" id="PS00028">
    <property type="entry name" value="ZINC_FINGER_C2H2_1"/>
    <property type="match status" value="1"/>
</dbReference>
<dbReference type="GO" id="GO:0008270">
    <property type="term" value="F:zinc ion binding"/>
    <property type="evidence" value="ECO:0007669"/>
    <property type="project" value="UniProtKB-KW"/>
</dbReference>